<dbReference type="KEGG" id="mmab:HQ865_23400"/>
<feature type="transmembrane region" description="Helical" evidence="1">
    <location>
        <begin position="39"/>
        <end position="56"/>
    </location>
</feature>
<protein>
    <recommendedName>
        <fullName evidence="4">Stationary phase survival protein SurE</fullName>
    </recommendedName>
</protein>
<dbReference type="EMBL" id="CP054139">
    <property type="protein sequence ID" value="QKJ32583.1"/>
    <property type="molecule type" value="Genomic_DNA"/>
</dbReference>
<reference evidence="2 3" key="1">
    <citation type="submission" date="2020-05" db="EMBL/GenBank/DDBJ databases">
        <title>Mucilaginibacter mali sp. nov.</title>
        <authorList>
            <person name="Kim H.S."/>
            <person name="Lee K.C."/>
            <person name="Suh M.K."/>
            <person name="Kim J.-S."/>
            <person name="Han K.-I."/>
            <person name="Eom M.K."/>
            <person name="Shin Y.K."/>
            <person name="Lee J.-S."/>
        </authorList>
    </citation>
    <scope>NUCLEOTIDE SEQUENCE [LARGE SCALE GENOMIC DNA]</scope>
    <source>
        <strain evidence="2 3">G2-14</strain>
    </source>
</reference>
<dbReference type="AlphaFoldDB" id="A0A7D4PXN4"/>
<sequence>MLNKNNIPTGILIGLILPVISALILELGFKDWIYFHRGLPYFAVVAANLVIIRILAKKGQDRTASGIMIVSFVFMVLVYFFRYR</sequence>
<feature type="transmembrane region" description="Helical" evidence="1">
    <location>
        <begin position="6"/>
        <end position="27"/>
    </location>
</feature>
<dbReference type="Proteomes" id="UP000505355">
    <property type="component" value="Chromosome"/>
</dbReference>
<proteinExistence type="predicted"/>
<organism evidence="2 3">
    <name type="scientific">Mucilaginibacter mali</name>
    <dbReference type="NCBI Taxonomy" id="2740462"/>
    <lineage>
        <taxon>Bacteria</taxon>
        <taxon>Pseudomonadati</taxon>
        <taxon>Bacteroidota</taxon>
        <taxon>Sphingobacteriia</taxon>
        <taxon>Sphingobacteriales</taxon>
        <taxon>Sphingobacteriaceae</taxon>
        <taxon>Mucilaginibacter</taxon>
    </lineage>
</organism>
<evidence type="ECO:0000313" key="3">
    <source>
        <dbReference type="Proteomes" id="UP000505355"/>
    </source>
</evidence>
<keyword evidence="1" id="KW-1133">Transmembrane helix</keyword>
<dbReference type="RefSeq" id="WP_173417232.1">
    <property type="nucleotide sequence ID" value="NZ_CP054139.1"/>
</dbReference>
<accession>A0A7D4PXN4</accession>
<keyword evidence="1" id="KW-0472">Membrane</keyword>
<name>A0A7D4PXN4_9SPHI</name>
<feature type="transmembrane region" description="Helical" evidence="1">
    <location>
        <begin position="62"/>
        <end position="81"/>
    </location>
</feature>
<evidence type="ECO:0008006" key="4">
    <source>
        <dbReference type="Google" id="ProtNLM"/>
    </source>
</evidence>
<keyword evidence="3" id="KW-1185">Reference proteome</keyword>
<evidence type="ECO:0000313" key="2">
    <source>
        <dbReference type="EMBL" id="QKJ32583.1"/>
    </source>
</evidence>
<keyword evidence="1" id="KW-0812">Transmembrane</keyword>
<gene>
    <name evidence="2" type="ORF">HQ865_23400</name>
</gene>
<evidence type="ECO:0000256" key="1">
    <source>
        <dbReference type="SAM" id="Phobius"/>
    </source>
</evidence>